<dbReference type="PANTHER" id="PTHR43731">
    <property type="entry name" value="RHOMBOID PROTEASE"/>
    <property type="match status" value="1"/>
</dbReference>
<dbReference type="InterPro" id="IPR046483">
    <property type="entry name" value="DUF6576"/>
</dbReference>
<dbReference type="EMBL" id="BARV01010891">
    <property type="protein sequence ID" value="GAI02611.1"/>
    <property type="molecule type" value="Genomic_DNA"/>
</dbReference>
<comment type="caution">
    <text evidence="10">The sequence shown here is derived from an EMBL/GenBank/DDBJ whole genome shotgun (WGS) entry which is preliminary data.</text>
</comment>
<accession>X1L9T4</accession>
<evidence type="ECO:0000256" key="6">
    <source>
        <dbReference type="ARBA" id="ARBA00023136"/>
    </source>
</evidence>
<evidence type="ECO:0000256" key="7">
    <source>
        <dbReference type="SAM" id="Phobius"/>
    </source>
</evidence>
<protein>
    <submittedName>
        <fullName evidence="10">Uncharacterized protein</fullName>
    </submittedName>
</protein>
<keyword evidence="4" id="KW-0378">Hydrolase</keyword>
<dbReference type="Pfam" id="PF20216">
    <property type="entry name" value="DUF6576"/>
    <property type="match status" value="1"/>
</dbReference>
<evidence type="ECO:0000256" key="4">
    <source>
        <dbReference type="ARBA" id="ARBA00022801"/>
    </source>
</evidence>
<dbReference type="GO" id="GO:0004252">
    <property type="term" value="F:serine-type endopeptidase activity"/>
    <property type="evidence" value="ECO:0007669"/>
    <property type="project" value="InterPro"/>
</dbReference>
<keyword evidence="5 7" id="KW-1133">Transmembrane helix</keyword>
<feature type="transmembrane region" description="Helical" evidence="7">
    <location>
        <begin position="37"/>
        <end position="61"/>
    </location>
</feature>
<evidence type="ECO:0000256" key="1">
    <source>
        <dbReference type="ARBA" id="ARBA00004141"/>
    </source>
</evidence>
<sequence length="205" mass="22442">LITYQFLHGGTGHILFNMLGLFFLGPTLERHWKGKKFLTFYLGCGVAGGVFYILLAVAGFLPVAPMIGASGAILGMLAACAILFPQFIVFIFLFPVPIRVAAVILIFLYTANLLRVGANAGGDAAHLAGMAAGAVYVLSQSWRDKLKLKVRSGQRQKKIETQRDLQAELDRVLQKVHDCGIHSLTAEEKKILKQATKTQQMKNKL</sequence>
<keyword evidence="3 7" id="KW-0812">Transmembrane</keyword>
<feature type="non-terminal residue" evidence="10">
    <location>
        <position position="1"/>
    </location>
</feature>
<feature type="domain" description="Peptidase S54 rhomboid" evidence="8">
    <location>
        <begin position="1"/>
        <end position="138"/>
    </location>
</feature>
<proteinExistence type="inferred from homology"/>
<evidence type="ECO:0000259" key="8">
    <source>
        <dbReference type="Pfam" id="PF01694"/>
    </source>
</evidence>
<evidence type="ECO:0000256" key="5">
    <source>
        <dbReference type="ARBA" id="ARBA00022989"/>
    </source>
</evidence>
<feature type="domain" description="DUF6576" evidence="9">
    <location>
        <begin position="162"/>
        <end position="194"/>
    </location>
</feature>
<dbReference type="Pfam" id="PF01694">
    <property type="entry name" value="Rhomboid"/>
    <property type="match status" value="1"/>
</dbReference>
<comment type="subcellular location">
    <subcellularLocation>
        <location evidence="1">Membrane</location>
        <topology evidence="1">Multi-pass membrane protein</topology>
    </subcellularLocation>
</comment>
<feature type="transmembrane region" description="Helical" evidence="7">
    <location>
        <begin position="6"/>
        <end position="25"/>
    </location>
</feature>
<dbReference type="PANTHER" id="PTHR43731:SF14">
    <property type="entry name" value="PRESENILIN-ASSOCIATED RHOMBOID-LIKE PROTEIN, MITOCHONDRIAL"/>
    <property type="match status" value="1"/>
</dbReference>
<comment type="similarity">
    <text evidence="2">Belongs to the peptidase S54 family.</text>
</comment>
<dbReference type="InterPro" id="IPR035952">
    <property type="entry name" value="Rhomboid-like_sf"/>
</dbReference>
<feature type="transmembrane region" description="Helical" evidence="7">
    <location>
        <begin position="67"/>
        <end position="93"/>
    </location>
</feature>
<dbReference type="InterPro" id="IPR022764">
    <property type="entry name" value="Peptidase_S54_rhomboid_dom"/>
</dbReference>
<dbReference type="AlphaFoldDB" id="X1L9T4"/>
<dbReference type="InterPro" id="IPR050925">
    <property type="entry name" value="Rhomboid_protease_S54"/>
</dbReference>
<name>X1L9T4_9ZZZZ</name>
<evidence type="ECO:0000259" key="9">
    <source>
        <dbReference type="Pfam" id="PF20216"/>
    </source>
</evidence>
<dbReference type="SUPFAM" id="SSF144091">
    <property type="entry name" value="Rhomboid-like"/>
    <property type="match status" value="1"/>
</dbReference>
<dbReference type="GO" id="GO:0016020">
    <property type="term" value="C:membrane"/>
    <property type="evidence" value="ECO:0007669"/>
    <property type="project" value="UniProtKB-SubCell"/>
</dbReference>
<feature type="transmembrane region" description="Helical" evidence="7">
    <location>
        <begin position="124"/>
        <end position="142"/>
    </location>
</feature>
<evidence type="ECO:0000256" key="2">
    <source>
        <dbReference type="ARBA" id="ARBA00009045"/>
    </source>
</evidence>
<reference evidence="10" key="1">
    <citation type="journal article" date="2014" name="Front. Microbiol.">
        <title>High frequency of phylogenetically diverse reductive dehalogenase-homologous genes in deep subseafloor sedimentary metagenomes.</title>
        <authorList>
            <person name="Kawai M."/>
            <person name="Futagami T."/>
            <person name="Toyoda A."/>
            <person name="Takaki Y."/>
            <person name="Nishi S."/>
            <person name="Hori S."/>
            <person name="Arai W."/>
            <person name="Tsubouchi T."/>
            <person name="Morono Y."/>
            <person name="Uchiyama I."/>
            <person name="Ito T."/>
            <person name="Fujiyama A."/>
            <person name="Inagaki F."/>
            <person name="Takami H."/>
        </authorList>
    </citation>
    <scope>NUCLEOTIDE SEQUENCE</scope>
    <source>
        <strain evidence="10">Expedition CK06-06</strain>
    </source>
</reference>
<gene>
    <name evidence="10" type="ORF">S06H3_20902</name>
</gene>
<evidence type="ECO:0000256" key="3">
    <source>
        <dbReference type="ARBA" id="ARBA00022692"/>
    </source>
</evidence>
<keyword evidence="6 7" id="KW-0472">Membrane</keyword>
<evidence type="ECO:0000313" key="10">
    <source>
        <dbReference type="EMBL" id="GAI02611.1"/>
    </source>
</evidence>
<organism evidence="10">
    <name type="scientific">marine sediment metagenome</name>
    <dbReference type="NCBI Taxonomy" id="412755"/>
    <lineage>
        <taxon>unclassified sequences</taxon>
        <taxon>metagenomes</taxon>
        <taxon>ecological metagenomes</taxon>
    </lineage>
</organism>
<dbReference type="Gene3D" id="1.20.1540.10">
    <property type="entry name" value="Rhomboid-like"/>
    <property type="match status" value="1"/>
</dbReference>